<keyword evidence="2" id="KW-0732">Signal</keyword>
<organism evidence="3">
    <name type="scientific">Polaromonas hydrogenivorans</name>
    <dbReference type="NCBI Taxonomy" id="335476"/>
    <lineage>
        <taxon>Bacteria</taxon>
        <taxon>Pseudomonadati</taxon>
        <taxon>Pseudomonadota</taxon>
        <taxon>Betaproteobacteria</taxon>
        <taxon>Burkholderiales</taxon>
        <taxon>Comamonadaceae</taxon>
        <taxon>Polaromonas</taxon>
    </lineage>
</organism>
<dbReference type="EMBL" id="CP157675">
    <property type="protein sequence ID" value="XBP71188.1"/>
    <property type="molecule type" value="Genomic_DNA"/>
</dbReference>
<accession>A0AAU7LW41</accession>
<sequence>MMRALGTRLRASWLATLLLACGPALAHKGSDAYLDVRQLEAPASPSASAGADGLVDFSFGLAVALRDLDLVVTIDANADASVTWGEVKAATPQVLALLNQTARLDAPPGGPEACRLAWQGDGLERRSDGVYFRAVAQARCPPGQALRLDYALLKDQDSTHRLLVAGRINGHDLLSTVSPQQGSLLLNVGNAEAGNAEARTTQASSRWSALRDYFSLGMHHLLQGYDHLAFLLALVLPLQLSLRRRPQLVVSRASAAGATAAYASRASAAGATAAYASRATWLALLRTVTAFTLGHSVTLMLATFGWTQASPLWVEPVIALSIAVTALLNLHPVKGVRFDVLALLFGLVHGFGFAGLLQEAAAPGGLLPWALAGFNLGVEAGQLTAVMGWVLVSQALVGRAWYGRVVVRGGSAVLVLLAGGWFWQRVS</sequence>
<keyword evidence="1" id="KW-0812">Transmembrane</keyword>
<dbReference type="Pfam" id="PF13795">
    <property type="entry name" value="HupE_UreJ_2"/>
    <property type="match status" value="1"/>
</dbReference>
<gene>
    <name evidence="3" type="ORF">ABLV49_05120</name>
</gene>
<protein>
    <submittedName>
        <fullName evidence="3">HupE/UreJ family protein</fullName>
    </submittedName>
</protein>
<keyword evidence="1" id="KW-1133">Transmembrane helix</keyword>
<dbReference type="InterPro" id="IPR032809">
    <property type="entry name" value="Put_HupE_UreJ"/>
</dbReference>
<dbReference type="RefSeq" id="WP_349280537.1">
    <property type="nucleotide sequence ID" value="NZ_CBCSCU010000021.1"/>
</dbReference>
<evidence type="ECO:0000256" key="1">
    <source>
        <dbReference type="SAM" id="Phobius"/>
    </source>
</evidence>
<proteinExistence type="predicted"/>
<feature type="transmembrane region" description="Helical" evidence="1">
    <location>
        <begin position="338"/>
        <end position="357"/>
    </location>
</feature>
<keyword evidence="1" id="KW-0472">Membrane</keyword>
<feature type="transmembrane region" description="Helical" evidence="1">
    <location>
        <begin position="369"/>
        <end position="393"/>
    </location>
</feature>
<evidence type="ECO:0000313" key="3">
    <source>
        <dbReference type="EMBL" id="XBP71188.1"/>
    </source>
</evidence>
<reference evidence="3" key="1">
    <citation type="submission" date="2024-05" db="EMBL/GenBank/DDBJ databases">
        <authorList>
            <person name="Bunk B."/>
            <person name="Swiderski J."/>
            <person name="Sproer C."/>
            <person name="Thiel V."/>
        </authorList>
    </citation>
    <scope>NUCLEOTIDE SEQUENCE</scope>
    <source>
        <strain evidence="3">DSM 17735</strain>
    </source>
</reference>
<feature type="signal peptide" evidence="2">
    <location>
        <begin position="1"/>
        <end position="26"/>
    </location>
</feature>
<feature type="transmembrane region" description="Helical" evidence="1">
    <location>
        <begin position="405"/>
        <end position="423"/>
    </location>
</feature>
<feature type="chain" id="PRO_5043515345" evidence="2">
    <location>
        <begin position="27"/>
        <end position="427"/>
    </location>
</feature>
<evidence type="ECO:0000256" key="2">
    <source>
        <dbReference type="SAM" id="SignalP"/>
    </source>
</evidence>
<name>A0AAU7LW41_9BURK</name>
<feature type="transmembrane region" description="Helical" evidence="1">
    <location>
        <begin position="283"/>
        <end position="306"/>
    </location>
</feature>
<dbReference type="PROSITE" id="PS51257">
    <property type="entry name" value="PROKAR_LIPOPROTEIN"/>
    <property type="match status" value="1"/>
</dbReference>
<feature type="transmembrane region" description="Helical" evidence="1">
    <location>
        <begin position="312"/>
        <end position="331"/>
    </location>
</feature>
<dbReference type="AlphaFoldDB" id="A0AAU7LW41"/>